<dbReference type="NCBIfam" id="TIGR01357">
    <property type="entry name" value="aroB"/>
    <property type="match status" value="1"/>
</dbReference>
<gene>
    <name evidence="18" type="primary">aroB</name>
    <name evidence="21" type="ORF">J2S13_000086</name>
</gene>
<dbReference type="Gene3D" id="1.20.1090.10">
    <property type="entry name" value="Dehydroquinate synthase-like - alpha domain"/>
    <property type="match status" value="1"/>
</dbReference>
<evidence type="ECO:0000256" key="8">
    <source>
        <dbReference type="ARBA" id="ARBA00017684"/>
    </source>
</evidence>
<evidence type="ECO:0000256" key="17">
    <source>
        <dbReference type="ARBA" id="ARBA00023285"/>
    </source>
</evidence>
<evidence type="ECO:0000256" key="11">
    <source>
        <dbReference type="ARBA" id="ARBA00022723"/>
    </source>
</evidence>
<comment type="cofactor">
    <cofactor evidence="18">
        <name>Co(2+)</name>
        <dbReference type="ChEBI" id="CHEBI:48828"/>
    </cofactor>
    <cofactor evidence="18">
        <name>Zn(2+)</name>
        <dbReference type="ChEBI" id="CHEBI:29105"/>
    </cofactor>
    <text evidence="18">Binds 1 divalent metal cation per subunit. Can use either Co(2+) or Zn(2+).</text>
</comment>
<dbReference type="FunFam" id="3.40.50.1970:FF:000007">
    <property type="entry name" value="Pentafunctional AROM polypeptide"/>
    <property type="match status" value="1"/>
</dbReference>
<comment type="catalytic activity">
    <reaction evidence="1 18">
        <text>7-phospho-2-dehydro-3-deoxy-D-arabino-heptonate = 3-dehydroquinate + phosphate</text>
        <dbReference type="Rhea" id="RHEA:21968"/>
        <dbReference type="ChEBI" id="CHEBI:32364"/>
        <dbReference type="ChEBI" id="CHEBI:43474"/>
        <dbReference type="ChEBI" id="CHEBI:58394"/>
        <dbReference type="EC" id="4.2.3.4"/>
    </reaction>
</comment>
<dbReference type="GO" id="GO:0046872">
    <property type="term" value="F:metal ion binding"/>
    <property type="evidence" value="ECO:0007669"/>
    <property type="project" value="UniProtKB-KW"/>
</dbReference>
<dbReference type="SUPFAM" id="SSF56796">
    <property type="entry name" value="Dehydroquinate synthase-like"/>
    <property type="match status" value="1"/>
</dbReference>
<evidence type="ECO:0000256" key="18">
    <source>
        <dbReference type="HAMAP-Rule" id="MF_00110"/>
    </source>
</evidence>
<evidence type="ECO:0000256" key="7">
    <source>
        <dbReference type="ARBA" id="ARBA00013031"/>
    </source>
</evidence>
<feature type="binding site" evidence="18">
    <location>
        <begin position="130"/>
        <end position="131"/>
    </location>
    <ligand>
        <name>NAD(+)</name>
        <dbReference type="ChEBI" id="CHEBI:57540"/>
    </ligand>
</feature>
<dbReference type="RefSeq" id="WP_307255681.1">
    <property type="nucleotide sequence ID" value="NZ_JAUSUC010000001.1"/>
</dbReference>
<dbReference type="AlphaFoldDB" id="A0AAJ1WF99"/>
<dbReference type="InterPro" id="IPR030963">
    <property type="entry name" value="DHQ_synth_fam"/>
</dbReference>
<evidence type="ECO:0000313" key="22">
    <source>
        <dbReference type="Proteomes" id="UP001237207"/>
    </source>
</evidence>
<name>A0AAJ1WF99_9BACI</name>
<dbReference type="CDD" id="cd08195">
    <property type="entry name" value="DHQS"/>
    <property type="match status" value="1"/>
</dbReference>
<keyword evidence="12 18" id="KW-0547">Nucleotide-binding</keyword>
<evidence type="ECO:0000256" key="10">
    <source>
        <dbReference type="ARBA" id="ARBA00022605"/>
    </source>
</evidence>
<dbReference type="GO" id="GO:0009423">
    <property type="term" value="P:chorismate biosynthetic process"/>
    <property type="evidence" value="ECO:0007669"/>
    <property type="project" value="UniProtKB-UniRule"/>
</dbReference>
<dbReference type="Pfam" id="PF24621">
    <property type="entry name" value="DHQS_C"/>
    <property type="match status" value="1"/>
</dbReference>
<feature type="binding site" evidence="18">
    <location>
        <begin position="169"/>
        <end position="172"/>
    </location>
    <ligand>
        <name>NAD(+)</name>
        <dbReference type="ChEBI" id="CHEBI:57540"/>
    </ligand>
</feature>
<keyword evidence="22" id="KW-1185">Reference proteome</keyword>
<comment type="function">
    <text evidence="18">Catalyzes the conversion of 3-deoxy-D-arabino-heptulosonate 7-phosphate (DAHP) to dehydroquinate (DHQ).</text>
</comment>
<keyword evidence="17 18" id="KW-0170">Cobalt</keyword>
<dbReference type="InterPro" id="IPR050071">
    <property type="entry name" value="Dehydroquinate_synthase"/>
</dbReference>
<evidence type="ECO:0000256" key="3">
    <source>
        <dbReference type="ARBA" id="ARBA00001947"/>
    </source>
</evidence>
<dbReference type="Proteomes" id="UP001237207">
    <property type="component" value="Unassembled WGS sequence"/>
</dbReference>
<dbReference type="GO" id="GO:0003856">
    <property type="term" value="F:3-dehydroquinate synthase activity"/>
    <property type="evidence" value="ECO:0007669"/>
    <property type="project" value="UniProtKB-UniRule"/>
</dbReference>
<sequence>MQSLNVVTMDQTYPVWVGDGAINKLKELFQESFQSVTKILVISDENVTNLHKDVLVKVLPEQIDWKWHTVPKGEQAKSFAVFEQCISFALESQLDRKSCILAFGGGATGDLAGYVAASFMRGIPFIQIPTTILAHDSAVGGKVAINHPLGKNMVGHFYQPKAVVYDTRFLRTLPAQEIRSGFAEVIKHALIQDASFLEDLMTNLQDFQAMDEQYLQKCLIRGIEIKANIVAVDEKEHGIRAFLNFGHTYGHALEAKMGYGNITHGEAVMIGMMYALYLSKKYFKLTLDLHKFQNWIESLGYQLNISTSISFEDLFNAMKRDKKTIGQHVRFVLLKQIGEPVLVDMEEKDLLEADAFIRSI</sequence>
<feature type="binding site" evidence="18">
    <location>
        <position position="184"/>
    </location>
    <ligand>
        <name>Zn(2+)</name>
        <dbReference type="ChEBI" id="CHEBI:29105"/>
    </ligand>
</feature>
<comment type="cofactor">
    <cofactor evidence="3">
        <name>Zn(2+)</name>
        <dbReference type="ChEBI" id="CHEBI:29105"/>
    </cofactor>
</comment>
<keyword evidence="14 18" id="KW-0520">NAD</keyword>
<dbReference type="EC" id="4.2.3.4" evidence="7 18"/>
<evidence type="ECO:0000256" key="14">
    <source>
        <dbReference type="ARBA" id="ARBA00023027"/>
    </source>
</evidence>
<dbReference type="PIRSF" id="PIRSF001455">
    <property type="entry name" value="DHQ_synth"/>
    <property type="match status" value="1"/>
</dbReference>
<evidence type="ECO:0000256" key="13">
    <source>
        <dbReference type="ARBA" id="ARBA00022833"/>
    </source>
</evidence>
<feature type="binding site" evidence="18">
    <location>
        <begin position="106"/>
        <end position="110"/>
    </location>
    <ligand>
        <name>NAD(+)</name>
        <dbReference type="ChEBI" id="CHEBI:57540"/>
    </ligand>
</feature>
<comment type="similarity">
    <text evidence="6 18">Belongs to the sugar phosphate cyclases superfamily. Dehydroquinate synthase family.</text>
</comment>
<comment type="caution">
    <text evidence="18">Lacks conserved residue(s) required for the propagation of feature annotation.</text>
</comment>
<dbReference type="Pfam" id="PF01761">
    <property type="entry name" value="DHQ_synthase"/>
    <property type="match status" value="1"/>
</dbReference>
<dbReference type="InterPro" id="IPR030960">
    <property type="entry name" value="DHQS/DOIS_N"/>
</dbReference>
<dbReference type="GO" id="GO:0009073">
    <property type="term" value="P:aromatic amino acid family biosynthetic process"/>
    <property type="evidence" value="ECO:0007669"/>
    <property type="project" value="UniProtKB-KW"/>
</dbReference>
<dbReference type="InterPro" id="IPR016037">
    <property type="entry name" value="DHQ_synth_AroB"/>
</dbReference>
<accession>A0AAJ1WF99</accession>
<evidence type="ECO:0000256" key="5">
    <source>
        <dbReference type="ARBA" id="ARBA00004661"/>
    </source>
</evidence>
<dbReference type="PANTHER" id="PTHR43622:SF7">
    <property type="entry name" value="3-DEHYDROQUINATE SYNTHASE, CHLOROPLASTIC"/>
    <property type="match status" value="1"/>
</dbReference>
<dbReference type="GO" id="GO:0005737">
    <property type="term" value="C:cytoplasm"/>
    <property type="evidence" value="ECO:0007669"/>
    <property type="project" value="UniProtKB-SubCell"/>
</dbReference>
<comment type="caution">
    <text evidence="21">The sequence shown here is derived from an EMBL/GenBank/DDBJ whole genome shotgun (WGS) entry which is preliminary data.</text>
</comment>
<keyword evidence="10 18" id="KW-0028">Amino-acid biosynthesis</keyword>
<dbReference type="EMBL" id="JAUSUC010000001">
    <property type="protein sequence ID" value="MDQ0213692.1"/>
    <property type="molecule type" value="Genomic_DNA"/>
</dbReference>
<keyword evidence="15 18" id="KW-0057">Aromatic amino acid biosynthesis</keyword>
<evidence type="ECO:0000256" key="1">
    <source>
        <dbReference type="ARBA" id="ARBA00001393"/>
    </source>
</evidence>
<keyword evidence="9 18" id="KW-0963">Cytoplasm</keyword>
<evidence type="ECO:0000313" key="21">
    <source>
        <dbReference type="EMBL" id="MDQ0213692.1"/>
    </source>
</evidence>
<keyword evidence="16 18" id="KW-0456">Lyase</keyword>
<evidence type="ECO:0000256" key="16">
    <source>
        <dbReference type="ARBA" id="ARBA00023239"/>
    </source>
</evidence>
<feature type="binding site" evidence="18">
    <location>
        <position position="151"/>
    </location>
    <ligand>
        <name>NAD(+)</name>
        <dbReference type="ChEBI" id="CHEBI:57540"/>
    </ligand>
</feature>
<dbReference type="PANTHER" id="PTHR43622">
    <property type="entry name" value="3-DEHYDROQUINATE SYNTHASE"/>
    <property type="match status" value="1"/>
</dbReference>
<feature type="binding site" evidence="18">
    <location>
        <position position="247"/>
    </location>
    <ligand>
        <name>Zn(2+)</name>
        <dbReference type="ChEBI" id="CHEBI:29105"/>
    </ligand>
</feature>
<keyword evidence="13 18" id="KW-0862">Zinc</keyword>
<feature type="binding site" evidence="18">
    <location>
        <position position="264"/>
    </location>
    <ligand>
        <name>Zn(2+)</name>
        <dbReference type="ChEBI" id="CHEBI:29105"/>
    </ligand>
</feature>
<comment type="cofactor">
    <cofactor evidence="2 18">
        <name>NAD(+)</name>
        <dbReference type="ChEBI" id="CHEBI:57540"/>
    </cofactor>
</comment>
<evidence type="ECO:0000256" key="2">
    <source>
        <dbReference type="ARBA" id="ARBA00001911"/>
    </source>
</evidence>
<dbReference type="InterPro" id="IPR056179">
    <property type="entry name" value="DHQS_C"/>
</dbReference>
<evidence type="ECO:0000256" key="4">
    <source>
        <dbReference type="ARBA" id="ARBA00004496"/>
    </source>
</evidence>
<proteinExistence type="inferred from homology"/>
<dbReference type="GO" id="GO:0000166">
    <property type="term" value="F:nucleotide binding"/>
    <property type="evidence" value="ECO:0007669"/>
    <property type="project" value="UniProtKB-KW"/>
</dbReference>
<evidence type="ECO:0000259" key="20">
    <source>
        <dbReference type="Pfam" id="PF24621"/>
    </source>
</evidence>
<evidence type="ECO:0000256" key="12">
    <source>
        <dbReference type="ARBA" id="ARBA00022741"/>
    </source>
</evidence>
<evidence type="ECO:0000259" key="19">
    <source>
        <dbReference type="Pfam" id="PF01761"/>
    </source>
</evidence>
<feature type="domain" description="3-dehydroquinate synthase C-terminal" evidence="20">
    <location>
        <begin position="181"/>
        <end position="324"/>
    </location>
</feature>
<evidence type="ECO:0000256" key="9">
    <source>
        <dbReference type="ARBA" id="ARBA00022490"/>
    </source>
</evidence>
<dbReference type="GO" id="GO:0008652">
    <property type="term" value="P:amino acid biosynthetic process"/>
    <property type="evidence" value="ECO:0007669"/>
    <property type="project" value="UniProtKB-KW"/>
</dbReference>
<protein>
    <recommendedName>
        <fullName evidence="8 18">3-dehydroquinate synthase</fullName>
        <shortName evidence="18">DHQS</shortName>
        <ecNumber evidence="7 18">4.2.3.4</ecNumber>
    </recommendedName>
</protein>
<feature type="binding site" evidence="18">
    <location>
        <position position="142"/>
    </location>
    <ligand>
        <name>NAD(+)</name>
        <dbReference type="ChEBI" id="CHEBI:57540"/>
    </ligand>
</feature>
<comment type="subcellular location">
    <subcellularLocation>
        <location evidence="4 18">Cytoplasm</location>
    </subcellularLocation>
</comment>
<keyword evidence="11 18" id="KW-0479">Metal-binding</keyword>
<feature type="domain" description="3-dehydroquinate synthase N-terminal" evidence="19">
    <location>
        <begin position="69"/>
        <end position="179"/>
    </location>
</feature>
<reference evidence="21" key="1">
    <citation type="submission" date="2023-07" db="EMBL/GenBank/DDBJ databases">
        <title>Genomic Encyclopedia of Type Strains, Phase IV (KMG-IV): sequencing the most valuable type-strain genomes for metagenomic binning, comparative biology and taxonomic classification.</title>
        <authorList>
            <person name="Goeker M."/>
        </authorList>
    </citation>
    <scope>NUCLEOTIDE SEQUENCE</scope>
    <source>
        <strain evidence="21">DSM 23947</strain>
    </source>
</reference>
<organism evidence="21 22">
    <name type="scientific">Oikeobacillus pervagus</name>
    <dbReference type="NCBI Taxonomy" id="1325931"/>
    <lineage>
        <taxon>Bacteria</taxon>
        <taxon>Bacillati</taxon>
        <taxon>Bacillota</taxon>
        <taxon>Bacilli</taxon>
        <taxon>Bacillales</taxon>
        <taxon>Bacillaceae</taxon>
        <taxon>Oikeobacillus</taxon>
    </lineage>
</organism>
<evidence type="ECO:0000256" key="15">
    <source>
        <dbReference type="ARBA" id="ARBA00023141"/>
    </source>
</evidence>
<dbReference type="Gene3D" id="3.40.50.1970">
    <property type="match status" value="1"/>
</dbReference>
<evidence type="ECO:0000256" key="6">
    <source>
        <dbReference type="ARBA" id="ARBA00005412"/>
    </source>
</evidence>
<dbReference type="HAMAP" id="MF_00110">
    <property type="entry name" value="DHQ_synthase"/>
    <property type="match status" value="1"/>
</dbReference>
<comment type="pathway">
    <text evidence="5 18">Metabolic intermediate biosynthesis; chorismate biosynthesis; chorismate from D-erythrose 4-phosphate and phosphoenolpyruvate: step 2/7.</text>
</comment>